<sequence>METQRSSWEFSKFSLIDVAKGMTAIDANQDSFSAQSQPVADSLQKTARALRTRLQARASSLHEAKMECHEKLKMVEHCCKVLKDITCSCGPSREEKWKSVRVCIVSWKEILVTPSNLMVTQ</sequence>
<gene>
    <name evidence="1" type="ORF">OS493_039890</name>
</gene>
<evidence type="ECO:0000313" key="1">
    <source>
        <dbReference type="EMBL" id="KAJ7347635.1"/>
    </source>
</evidence>
<dbReference type="Proteomes" id="UP001163046">
    <property type="component" value="Unassembled WGS sequence"/>
</dbReference>
<dbReference type="AlphaFoldDB" id="A0A9X0CIN3"/>
<name>A0A9X0CIN3_9CNID</name>
<dbReference type="EMBL" id="MU827555">
    <property type="protein sequence ID" value="KAJ7347635.1"/>
    <property type="molecule type" value="Genomic_DNA"/>
</dbReference>
<keyword evidence="2" id="KW-1185">Reference proteome</keyword>
<proteinExistence type="predicted"/>
<evidence type="ECO:0000313" key="2">
    <source>
        <dbReference type="Proteomes" id="UP001163046"/>
    </source>
</evidence>
<dbReference type="OrthoDB" id="10576996at2759"/>
<reference evidence="1" key="1">
    <citation type="submission" date="2023-01" db="EMBL/GenBank/DDBJ databases">
        <title>Genome assembly of the deep-sea coral Lophelia pertusa.</title>
        <authorList>
            <person name="Herrera S."/>
            <person name="Cordes E."/>
        </authorList>
    </citation>
    <scope>NUCLEOTIDE SEQUENCE</scope>
    <source>
        <strain evidence="1">USNM1676648</strain>
        <tissue evidence="1">Polyp</tissue>
    </source>
</reference>
<comment type="caution">
    <text evidence="1">The sequence shown here is derived from an EMBL/GenBank/DDBJ whole genome shotgun (WGS) entry which is preliminary data.</text>
</comment>
<accession>A0A9X0CIN3</accession>
<organism evidence="1 2">
    <name type="scientific">Desmophyllum pertusum</name>
    <dbReference type="NCBI Taxonomy" id="174260"/>
    <lineage>
        <taxon>Eukaryota</taxon>
        <taxon>Metazoa</taxon>
        <taxon>Cnidaria</taxon>
        <taxon>Anthozoa</taxon>
        <taxon>Hexacorallia</taxon>
        <taxon>Scleractinia</taxon>
        <taxon>Caryophylliina</taxon>
        <taxon>Caryophylliidae</taxon>
        <taxon>Desmophyllum</taxon>
    </lineage>
</organism>
<protein>
    <submittedName>
        <fullName evidence="1">Uncharacterized protein</fullName>
    </submittedName>
</protein>